<evidence type="ECO:0000313" key="4">
    <source>
        <dbReference type="EMBL" id="CEJ07961.1"/>
    </source>
</evidence>
<comment type="similarity">
    <text evidence="1">Belongs to the bacterial solute-binding protein 8 family.</text>
</comment>
<name>A0A8S0XV21_9FIRM</name>
<evidence type="ECO:0000256" key="1">
    <source>
        <dbReference type="ARBA" id="ARBA00008814"/>
    </source>
</evidence>
<keyword evidence="5" id="KW-1185">Reference proteome</keyword>
<organism evidence="3">
    <name type="scientific">Acididesulfobacillus acetoxydans</name>
    <dbReference type="NCBI Taxonomy" id="1561005"/>
    <lineage>
        <taxon>Bacteria</taxon>
        <taxon>Bacillati</taxon>
        <taxon>Bacillota</taxon>
        <taxon>Clostridia</taxon>
        <taxon>Eubacteriales</taxon>
        <taxon>Peptococcaceae</taxon>
        <taxon>Acididesulfobacillus</taxon>
    </lineage>
</organism>
<protein>
    <submittedName>
        <fullName evidence="3">ABC transporter periplasmic binding domain protein</fullName>
    </submittedName>
    <submittedName>
        <fullName evidence="4">Periplasmic binding protein</fullName>
    </submittedName>
</protein>
<gene>
    <name evidence="3" type="ORF">DEACI_0593</name>
    <name evidence="4" type="ORF">DEACI_2435</name>
</gene>
<dbReference type="Gene3D" id="3.40.50.1980">
    <property type="entry name" value="Nitrogenase molybdenum iron protein domain"/>
    <property type="match status" value="2"/>
</dbReference>
<dbReference type="InterPro" id="IPR002491">
    <property type="entry name" value="ABC_transptr_periplasmic_BD"/>
</dbReference>
<dbReference type="KEGG" id="aacx:DEACI_0593"/>
<dbReference type="Proteomes" id="UP001071230">
    <property type="component" value="Unassembled WGS sequence"/>
</dbReference>
<dbReference type="SUPFAM" id="SSF53807">
    <property type="entry name" value="Helical backbone' metal receptor"/>
    <property type="match status" value="1"/>
</dbReference>
<dbReference type="Pfam" id="PF01497">
    <property type="entry name" value="Peripla_BP_2"/>
    <property type="match status" value="1"/>
</dbReference>
<evidence type="ECO:0000313" key="5">
    <source>
        <dbReference type="Proteomes" id="UP001071230"/>
    </source>
</evidence>
<dbReference type="Gene3D" id="1.20.58.2180">
    <property type="match status" value="1"/>
</dbReference>
<dbReference type="EMBL" id="CDGJ01000071">
    <property type="protein sequence ID" value="CEJ07961.1"/>
    <property type="molecule type" value="Genomic_DNA"/>
</dbReference>
<dbReference type="PANTHER" id="PTHR30535:SF34">
    <property type="entry name" value="MOLYBDATE-BINDING PROTEIN MOLA"/>
    <property type="match status" value="1"/>
</dbReference>
<dbReference type="PROSITE" id="PS50983">
    <property type="entry name" value="FE_B12_PBP"/>
    <property type="match status" value="1"/>
</dbReference>
<dbReference type="RefSeq" id="WP_240983694.1">
    <property type="nucleotide sequence ID" value="NZ_CDGJ01000071.1"/>
</dbReference>
<dbReference type="EMBL" id="LR746496">
    <property type="protein sequence ID" value="CAA7599947.1"/>
    <property type="molecule type" value="Genomic_DNA"/>
</dbReference>
<dbReference type="AlphaFoldDB" id="A0A8S0XV21"/>
<accession>A0A8S0XV21</accession>
<dbReference type="Proteomes" id="UP000836597">
    <property type="component" value="Chromosome"/>
</dbReference>
<evidence type="ECO:0000313" key="3">
    <source>
        <dbReference type="EMBL" id="CAA7599947.1"/>
    </source>
</evidence>
<feature type="domain" description="Fe/B12 periplasmic-binding" evidence="2">
    <location>
        <begin position="57"/>
        <end position="316"/>
    </location>
</feature>
<proteinExistence type="inferred from homology"/>
<dbReference type="InterPro" id="IPR050902">
    <property type="entry name" value="ABC_Transporter_SBP"/>
</dbReference>
<evidence type="ECO:0000259" key="2">
    <source>
        <dbReference type="PROSITE" id="PS50983"/>
    </source>
</evidence>
<reference evidence="4" key="1">
    <citation type="submission" date="2014-11" db="EMBL/GenBank/DDBJ databases">
        <authorList>
            <person name="Hornung B.V."/>
        </authorList>
    </citation>
    <scope>NUCLEOTIDE SEQUENCE</scope>
    <source>
        <strain evidence="4">INE</strain>
    </source>
</reference>
<dbReference type="PROSITE" id="PS51257">
    <property type="entry name" value="PROKAR_LIPOPROTEIN"/>
    <property type="match status" value="1"/>
</dbReference>
<sequence length="352" mass="39515">MTNFKNRGGLALLMNVFLLATLLSGCTPTRPKVSPSAMHTIIDMAGQKVTLPLKINRVATVGPVPVLNGFIFAFGEQKKIVNGLPLFAKSKRWKYQTVFAPGIATEPSVQGANNDPNLEELLKVNPDVVFTMDQRSAETIRKSGIPAVYLSWTQPEDVKKVMKIVGQVFNKEAVAEDYIKYFDQTLNQVKGVVSQIPQAQRPKVLYCDVKTLTEPQLIAEWWIPAAGGISVTNNGRKAESISFSMEQVLKWNPDILIVTDPTEVKEVYHDPRFSRIKAIINKKVFAAPMGSSIWANRTIEQPLTVLWAAKTFYPQRFKNVNLDQTVKNFYAHFFKYRLSDQQVNEILSGNPQ</sequence>
<reference evidence="3" key="2">
    <citation type="submission" date="2020-01" db="EMBL/GenBank/DDBJ databases">
        <authorList>
            <person name="Hornung B."/>
        </authorList>
    </citation>
    <scope>NUCLEOTIDE SEQUENCE</scope>
    <source>
        <strain evidence="3">PacBioINE</strain>
    </source>
</reference>
<dbReference type="PANTHER" id="PTHR30535">
    <property type="entry name" value="VITAMIN B12-BINDING PROTEIN"/>
    <property type="match status" value="1"/>
</dbReference>